<keyword evidence="2" id="KW-1133">Transmembrane helix</keyword>
<feature type="compositionally biased region" description="Basic residues" evidence="1">
    <location>
        <begin position="1"/>
        <end position="12"/>
    </location>
</feature>
<name>A0A3N0GP45_9ACTN</name>
<dbReference type="InterPro" id="IPR006059">
    <property type="entry name" value="SBP"/>
</dbReference>
<evidence type="ECO:0000256" key="1">
    <source>
        <dbReference type="SAM" id="MobiDB-lite"/>
    </source>
</evidence>
<evidence type="ECO:0000313" key="4">
    <source>
        <dbReference type="Proteomes" id="UP000279994"/>
    </source>
</evidence>
<keyword evidence="2" id="KW-0472">Membrane</keyword>
<gene>
    <name evidence="3" type="ORF">EFL26_14640</name>
</gene>
<feature type="region of interest" description="Disordered" evidence="1">
    <location>
        <begin position="1"/>
        <end position="59"/>
    </location>
</feature>
<keyword evidence="4" id="KW-1185">Reference proteome</keyword>
<reference evidence="3 4" key="1">
    <citation type="submission" date="2018-11" db="EMBL/GenBank/DDBJ databases">
        <authorList>
            <person name="Li F."/>
        </authorList>
    </citation>
    <scope>NUCLEOTIDE SEQUENCE [LARGE SCALE GENOMIC DNA]</scope>
    <source>
        <strain evidence="3 4">Gsoil 818</strain>
    </source>
</reference>
<dbReference type="OrthoDB" id="3655235at2"/>
<dbReference type="PANTHER" id="PTHR43649">
    <property type="entry name" value="ARABINOSE-BINDING PROTEIN-RELATED"/>
    <property type="match status" value="1"/>
</dbReference>
<dbReference type="InterPro" id="IPR050490">
    <property type="entry name" value="Bact_solute-bd_prot1"/>
</dbReference>
<feature type="region of interest" description="Disordered" evidence="1">
    <location>
        <begin position="534"/>
        <end position="560"/>
    </location>
</feature>
<dbReference type="Gene3D" id="3.40.190.10">
    <property type="entry name" value="Periplasmic binding protein-like II"/>
    <property type="match status" value="1"/>
</dbReference>
<feature type="compositionally biased region" description="Gly residues" evidence="1">
    <location>
        <begin position="20"/>
        <end position="31"/>
    </location>
</feature>
<evidence type="ECO:0000256" key="2">
    <source>
        <dbReference type="SAM" id="Phobius"/>
    </source>
</evidence>
<dbReference type="AlphaFoldDB" id="A0A3N0GP45"/>
<protein>
    <submittedName>
        <fullName evidence="3">Extracellular solute-binding protein</fullName>
    </submittedName>
</protein>
<dbReference type="SUPFAM" id="SSF53850">
    <property type="entry name" value="Periplasmic binding protein-like II"/>
    <property type="match status" value="1"/>
</dbReference>
<dbReference type="PANTHER" id="PTHR43649:SF12">
    <property type="entry name" value="DIACETYLCHITOBIOSE BINDING PROTEIN DASA"/>
    <property type="match status" value="1"/>
</dbReference>
<sequence length="560" mass="58475">MTRVRPGCRRTRPPPPARGAGTGRRGCGTGGADAWSHGRGTSITSPGTGRGGVSRYRDGALGERPAHEHVGVPAGHDAFARETAGAVRRGAVLGSRRIRKSVLGSLVVLAALVVTAACSSSGAEPKAVTTTTATPTGPTLLTFAVYGPPQVITAYTKIAADFSAEHPDTVVNVRPYDSAQQAEEALAKEQAAGDPPDAFLTSLDQVPSLVQAKAVRRLDELLGARHVDFGDGFQRDALQAFSSDNALQCMPVDVSPLVVYYNTDLISLAGLTGPGQRPITADSGWNVDEFAAAARQATRGGIRGVYVAPDLDQVAPFVWSAGGQVVDDLEKPTTLTLSDTASASGLEKLLEVVRDPHITFNQAQLARRSALQRFKSGSLAMMLGYRNLTPELRSQVNLRFDVMPLPKVGTRATSGESSGLCLSSASEHPEKTADFLAYAVSDDAMALLAGTGYVVPTNLDVENSEAFLQTDEMPASASVFTSTIRAIHAEPHVVTWDSVATSTANLLSGLFYDPVIDPLEDRLKAIDAASAPLFTPVPTASPSPGAPSSSPSSSPPSPAG</sequence>
<proteinExistence type="predicted"/>
<feature type="transmembrane region" description="Helical" evidence="2">
    <location>
        <begin position="102"/>
        <end position="123"/>
    </location>
</feature>
<evidence type="ECO:0000313" key="3">
    <source>
        <dbReference type="EMBL" id="RNM14161.1"/>
    </source>
</evidence>
<dbReference type="Pfam" id="PF13416">
    <property type="entry name" value="SBP_bac_8"/>
    <property type="match status" value="1"/>
</dbReference>
<organism evidence="3 4">
    <name type="scientific">Nocardioides pocheonensis</name>
    <dbReference type="NCBI Taxonomy" id="661485"/>
    <lineage>
        <taxon>Bacteria</taxon>
        <taxon>Bacillati</taxon>
        <taxon>Actinomycetota</taxon>
        <taxon>Actinomycetes</taxon>
        <taxon>Propionibacteriales</taxon>
        <taxon>Nocardioidaceae</taxon>
        <taxon>Nocardioides</taxon>
    </lineage>
</organism>
<keyword evidence="2" id="KW-0812">Transmembrane</keyword>
<accession>A0A3N0GP45</accession>
<comment type="caution">
    <text evidence="3">The sequence shown here is derived from an EMBL/GenBank/DDBJ whole genome shotgun (WGS) entry which is preliminary data.</text>
</comment>
<dbReference type="EMBL" id="RJSF01000040">
    <property type="protein sequence ID" value="RNM14161.1"/>
    <property type="molecule type" value="Genomic_DNA"/>
</dbReference>
<dbReference type="Proteomes" id="UP000279994">
    <property type="component" value="Unassembled WGS sequence"/>
</dbReference>